<keyword evidence="1" id="KW-0812">Transmembrane</keyword>
<feature type="transmembrane region" description="Helical" evidence="1">
    <location>
        <begin position="15"/>
        <end position="35"/>
    </location>
</feature>
<organism evidence="2 3">
    <name type="scientific">Citrus x changshan-huyou</name>
    <dbReference type="NCBI Taxonomy" id="2935761"/>
    <lineage>
        <taxon>Eukaryota</taxon>
        <taxon>Viridiplantae</taxon>
        <taxon>Streptophyta</taxon>
        <taxon>Embryophyta</taxon>
        <taxon>Tracheophyta</taxon>
        <taxon>Spermatophyta</taxon>
        <taxon>Magnoliopsida</taxon>
        <taxon>eudicotyledons</taxon>
        <taxon>Gunneridae</taxon>
        <taxon>Pentapetalae</taxon>
        <taxon>rosids</taxon>
        <taxon>malvids</taxon>
        <taxon>Sapindales</taxon>
        <taxon>Rutaceae</taxon>
        <taxon>Aurantioideae</taxon>
        <taxon>Citrus</taxon>
    </lineage>
</organism>
<protein>
    <submittedName>
        <fullName evidence="2">Uncharacterized protein</fullName>
    </submittedName>
</protein>
<reference evidence="2 3" key="1">
    <citation type="submission" date="2024-05" db="EMBL/GenBank/DDBJ databases">
        <title>Haplotype-resolved chromosome-level genome assembly of Huyou (Citrus changshanensis).</title>
        <authorList>
            <person name="Miao C."/>
            <person name="Chen W."/>
            <person name="Wu Y."/>
            <person name="Wang L."/>
            <person name="Zhao S."/>
            <person name="Grierson D."/>
            <person name="Xu C."/>
            <person name="Chen K."/>
        </authorList>
    </citation>
    <scope>NUCLEOTIDE SEQUENCE [LARGE SCALE GENOMIC DNA]</scope>
    <source>
        <strain evidence="2">01-14</strain>
        <tissue evidence="2">Leaf</tissue>
    </source>
</reference>
<dbReference type="Gene3D" id="3.30.420.10">
    <property type="entry name" value="Ribonuclease H-like superfamily/Ribonuclease H"/>
    <property type="match status" value="1"/>
</dbReference>
<name>A0AAP0MPS0_9ROSI</name>
<evidence type="ECO:0000313" key="3">
    <source>
        <dbReference type="Proteomes" id="UP001428341"/>
    </source>
</evidence>
<dbReference type="Proteomes" id="UP001428341">
    <property type="component" value="Unassembled WGS sequence"/>
</dbReference>
<evidence type="ECO:0000313" key="2">
    <source>
        <dbReference type="EMBL" id="KAK9214866.1"/>
    </source>
</evidence>
<evidence type="ECO:0000256" key="1">
    <source>
        <dbReference type="SAM" id="Phobius"/>
    </source>
</evidence>
<keyword evidence="1" id="KW-0472">Membrane</keyword>
<dbReference type="GO" id="GO:0003676">
    <property type="term" value="F:nucleic acid binding"/>
    <property type="evidence" value="ECO:0007669"/>
    <property type="project" value="InterPro"/>
</dbReference>
<comment type="caution">
    <text evidence="2">The sequence shown here is derived from an EMBL/GenBank/DDBJ whole genome shotgun (WGS) entry which is preliminary data.</text>
</comment>
<dbReference type="EMBL" id="JBCGBO010000003">
    <property type="protein sequence ID" value="KAK9214866.1"/>
    <property type="molecule type" value="Genomic_DNA"/>
</dbReference>
<sequence length="151" mass="17158">MIANLFKPGYETEDYGIMSNTLTLSMFMYIVAYWLNLFVPNFRDGACKFLDEKWSPKFTVIVTQNNHHTKFFQSGRPENVPPVAPISYAHLAAAHMSQFNKFDEMSNTSSSHSNVTSASRVPVLEPPVPHRTTLYSSAKHLKTAAARRMQR</sequence>
<dbReference type="AlphaFoldDB" id="A0AAP0MPS0"/>
<accession>A0AAP0MPS0</accession>
<proteinExistence type="predicted"/>
<keyword evidence="1" id="KW-1133">Transmembrane helix</keyword>
<gene>
    <name evidence="2" type="ORF">WN944_006866</name>
</gene>
<keyword evidence="3" id="KW-1185">Reference proteome</keyword>
<dbReference type="InterPro" id="IPR036397">
    <property type="entry name" value="RNaseH_sf"/>
</dbReference>